<dbReference type="OMA" id="HEINHAI"/>
<reference evidence="3" key="1">
    <citation type="submission" date="2020-12" db="UniProtKB">
        <authorList>
            <consortium name="WormBaseParasite"/>
        </authorList>
    </citation>
    <scope>IDENTIFICATION</scope>
    <source>
        <strain evidence="3">MHco3</strain>
    </source>
</reference>
<dbReference type="Proteomes" id="UP000025227">
    <property type="component" value="Unplaced"/>
</dbReference>
<sequence length="225" mass="25208">MFMQNGSVHDERPRSGAEQKETRRVGNMQENRGSSEENKEHSAPRSPFDTAVLPALTYASETWTLGKQDEYAVSVIQRVVERAMLGIPLYTQMQKGIQSSEHRRRTKISDAIDHAERSKIRWARHVMLHSDDRWTRAGSLDTSNDHQGGCQRGGRTYSRKLRMKRMSPPHVPRASAIHWLATGTNGDVTAAGGGGNVVPARGRSMEVQVIQVKEVPLHEINHAII</sequence>
<keyword evidence="2" id="KW-1185">Reference proteome</keyword>
<feature type="compositionally biased region" description="Basic and acidic residues" evidence="1">
    <location>
        <begin position="33"/>
        <end position="43"/>
    </location>
</feature>
<name>A0A7I4YE01_HAECO</name>
<evidence type="ECO:0000313" key="2">
    <source>
        <dbReference type="Proteomes" id="UP000025227"/>
    </source>
</evidence>
<organism evidence="2 3">
    <name type="scientific">Haemonchus contortus</name>
    <name type="common">Barber pole worm</name>
    <dbReference type="NCBI Taxonomy" id="6289"/>
    <lineage>
        <taxon>Eukaryota</taxon>
        <taxon>Metazoa</taxon>
        <taxon>Ecdysozoa</taxon>
        <taxon>Nematoda</taxon>
        <taxon>Chromadorea</taxon>
        <taxon>Rhabditida</taxon>
        <taxon>Rhabditina</taxon>
        <taxon>Rhabditomorpha</taxon>
        <taxon>Strongyloidea</taxon>
        <taxon>Trichostrongylidae</taxon>
        <taxon>Haemonchus</taxon>
    </lineage>
</organism>
<evidence type="ECO:0000256" key="1">
    <source>
        <dbReference type="SAM" id="MobiDB-lite"/>
    </source>
</evidence>
<evidence type="ECO:0000313" key="3">
    <source>
        <dbReference type="WBParaSite" id="HCON_00078980-00001"/>
    </source>
</evidence>
<protein>
    <submittedName>
        <fullName evidence="3">Uncharacterized protein</fullName>
    </submittedName>
</protein>
<feature type="compositionally biased region" description="Basic and acidic residues" evidence="1">
    <location>
        <begin position="8"/>
        <end position="24"/>
    </location>
</feature>
<proteinExistence type="predicted"/>
<accession>A0A7I4YE01</accession>
<dbReference type="AlphaFoldDB" id="A0A7I4YE01"/>
<feature type="region of interest" description="Disordered" evidence="1">
    <location>
        <begin position="1"/>
        <end position="47"/>
    </location>
</feature>
<dbReference type="WBParaSite" id="HCON_00078980-00001">
    <property type="protein sequence ID" value="HCON_00078980-00001"/>
    <property type="gene ID" value="HCON_00078980"/>
</dbReference>